<reference evidence="1" key="1">
    <citation type="submission" date="2014-01" db="EMBL/GenBank/DDBJ databases">
        <authorList>
            <person name="Brown-Elliot B."/>
            <person name="Wallace R."/>
            <person name="Lenaerts A."/>
            <person name="Ordway D."/>
            <person name="DeGroote M.A."/>
            <person name="Parker T."/>
            <person name="Sizemore C."/>
            <person name="Tallon L.J."/>
            <person name="Sadzewicz L.K."/>
            <person name="Sengamalay N."/>
            <person name="Fraser C.M."/>
            <person name="Hine E."/>
            <person name="Shefchek K.A."/>
            <person name="Das S.P."/>
            <person name="Tettelin H."/>
        </authorList>
    </citation>
    <scope>NUCLEOTIDE SEQUENCE [LARGE SCALE GENOMIC DNA]</scope>
    <source>
        <strain evidence="1">4042</strain>
    </source>
</reference>
<organism evidence="1">
    <name type="scientific">Mycobacterium xenopi 4042</name>
    <dbReference type="NCBI Taxonomy" id="1299334"/>
    <lineage>
        <taxon>Bacteria</taxon>
        <taxon>Bacillati</taxon>
        <taxon>Actinomycetota</taxon>
        <taxon>Actinomycetes</taxon>
        <taxon>Mycobacteriales</taxon>
        <taxon>Mycobacteriaceae</taxon>
        <taxon>Mycobacterium</taxon>
    </lineage>
</organism>
<name>X8BEE7_MYCXE</name>
<sequence>MGARWLDLLRLGLITLDQDTFHAVAAQPGAGDLGVVGERNFEHLAVFGAIPRNLTRRQVVVAVSLVAHGSEATTPQHAVSHGLIPPNSSELKLYGLTTLWRTRAFPGPTSSPERDAAFYDTGITAGTALQCGRGPSHTTPAVPLVWSRCRREPRRPAAAVLPAILSATRLRTTGVGQRGQDAAG</sequence>
<proteinExistence type="predicted"/>
<accession>X8BEE7</accession>
<evidence type="ECO:0000313" key="1">
    <source>
        <dbReference type="EMBL" id="EUA42224.1"/>
    </source>
</evidence>
<dbReference type="AlphaFoldDB" id="X8BEE7"/>
<comment type="caution">
    <text evidence="1">The sequence shown here is derived from an EMBL/GenBank/DDBJ whole genome shotgun (WGS) entry which is preliminary data.</text>
</comment>
<protein>
    <submittedName>
        <fullName evidence="1">Uncharacterized protein</fullName>
    </submittedName>
</protein>
<dbReference type="EMBL" id="JAOB01000042">
    <property type="protein sequence ID" value="EUA42224.1"/>
    <property type="molecule type" value="Genomic_DNA"/>
</dbReference>
<gene>
    <name evidence="1" type="ORF">I553_6084</name>
</gene>